<evidence type="ECO:0000313" key="1">
    <source>
        <dbReference type="EMBL" id="MFC3756621.1"/>
    </source>
</evidence>
<comment type="caution">
    <text evidence="1">The sequence shown here is derived from an EMBL/GenBank/DDBJ whole genome shotgun (WGS) entry which is preliminary data.</text>
</comment>
<protein>
    <submittedName>
        <fullName evidence="1">Helix-turn-helix domain-containing protein</fullName>
    </submittedName>
</protein>
<dbReference type="RefSeq" id="WP_378170110.1">
    <property type="nucleotide sequence ID" value="NZ_JBHRYO010000002.1"/>
</dbReference>
<reference evidence="2" key="1">
    <citation type="journal article" date="2019" name="Int. J. Syst. Evol. Microbiol.">
        <title>The Global Catalogue of Microorganisms (GCM) 10K type strain sequencing project: providing services to taxonomists for standard genome sequencing and annotation.</title>
        <authorList>
            <consortium name="The Broad Institute Genomics Platform"/>
            <consortium name="The Broad Institute Genome Sequencing Center for Infectious Disease"/>
            <person name="Wu L."/>
            <person name="Ma J."/>
        </authorList>
    </citation>
    <scope>NUCLEOTIDE SEQUENCE [LARGE SCALE GENOMIC DNA]</scope>
    <source>
        <strain evidence="2">CECT 7798</strain>
    </source>
</reference>
<evidence type="ECO:0000313" key="2">
    <source>
        <dbReference type="Proteomes" id="UP001595735"/>
    </source>
</evidence>
<sequence length="105" mass="12641">MRDAIRPDYKKLYMDILELKYPEKKEICAEVLNKEELETLDVIMLNTMIFGDHKSNQNQRHKSYDKNSILEILNYQKKNPCSNKDLSLLFKISRNTITKWKRIYV</sequence>
<proteinExistence type="predicted"/>
<dbReference type="Proteomes" id="UP001595735">
    <property type="component" value="Unassembled WGS sequence"/>
</dbReference>
<accession>A0ABV7XW86</accession>
<name>A0ABV7XW86_9FLAO</name>
<dbReference type="EMBL" id="JBHRYO010000002">
    <property type="protein sequence ID" value="MFC3756621.1"/>
    <property type="molecule type" value="Genomic_DNA"/>
</dbReference>
<gene>
    <name evidence="1" type="ORF">ACFONJ_11635</name>
</gene>
<organism evidence="1 2">
    <name type="scientific">Chryseobacterium tructae</name>
    <dbReference type="NCBI Taxonomy" id="1037380"/>
    <lineage>
        <taxon>Bacteria</taxon>
        <taxon>Pseudomonadati</taxon>
        <taxon>Bacteroidota</taxon>
        <taxon>Flavobacteriia</taxon>
        <taxon>Flavobacteriales</taxon>
        <taxon>Weeksellaceae</taxon>
        <taxon>Chryseobacterium group</taxon>
        <taxon>Chryseobacterium</taxon>
    </lineage>
</organism>
<keyword evidence="2" id="KW-1185">Reference proteome</keyword>